<dbReference type="PANTHER" id="PTHR43344">
    <property type="entry name" value="PHOSPHOSERINE PHOSPHATASE"/>
    <property type="match status" value="1"/>
</dbReference>
<proteinExistence type="predicted"/>
<keyword evidence="5" id="KW-1185">Reference proteome</keyword>
<gene>
    <name evidence="4" type="ORF">M0L44_12455</name>
</gene>
<comment type="caution">
    <text evidence="4">The sequence shown here is derived from an EMBL/GenBank/DDBJ whole genome shotgun (WGS) entry which is preliminary data.</text>
</comment>
<dbReference type="InterPro" id="IPR023214">
    <property type="entry name" value="HAD_sf"/>
</dbReference>
<reference evidence="4 5" key="1">
    <citation type="submission" date="2022-06" db="EMBL/GenBank/DDBJ databases">
        <title>Ideonella sp. NS12-5 Genome sequencing and assembly.</title>
        <authorList>
            <person name="Jung Y."/>
        </authorList>
    </citation>
    <scope>NUCLEOTIDE SEQUENCE [LARGE SCALE GENOMIC DNA]</scope>
    <source>
        <strain evidence="4 5">NS12-5</strain>
    </source>
</reference>
<evidence type="ECO:0000313" key="5">
    <source>
        <dbReference type="Proteomes" id="UP001204851"/>
    </source>
</evidence>
<dbReference type="NCBIfam" id="TIGR01488">
    <property type="entry name" value="HAD-SF-IB"/>
    <property type="match status" value="1"/>
</dbReference>
<protein>
    <submittedName>
        <fullName evidence="4">HAD-IB family hydrolase</fullName>
    </submittedName>
</protein>
<dbReference type="InterPro" id="IPR050582">
    <property type="entry name" value="HAD-like_SerB"/>
</dbReference>
<dbReference type="PANTHER" id="PTHR43344:SF13">
    <property type="entry name" value="PHOSPHATASE RV3661-RELATED"/>
    <property type="match status" value="1"/>
</dbReference>
<dbReference type="NCBIfam" id="TIGR01490">
    <property type="entry name" value="HAD-SF-IB-hyp1"/>
    <property type="match status" value="1"/>
</dbReference>
<dbReference type="EMBL" id="JAMXMC010000006">
    <property type="protein sequence ID" value="MCO5977515.1"/>
    <property type="molecule type" value="Genomic_DNA"/>
</dbReference>
<evidence type="ECO:0000256" key="2">
    <source>
        <dbReference type="ARBA" id="ARBA00022801"/>
    </source>
</evidence>
<keyword evidence="3" id="KW-0460">Magnesium</keyword>
<organism evidence="4 5">
    <name type="scientific">Ideonella oryzae</name>
    <dbReference type="NCBI Taxonomy" id="2937441"/>
    <lineage>
        <taxon>Bacteria</taxon>
        <taxon>Pseudomonadati</taxon>
        <taxon>Pseudomonadota</taxon>
        <taxon>Betaproteobacteria</taxon>
        <taxon>Burkholderiales</taxon>
        <taxon>Sphaerotilaceae</taxon>
        <taxon>Ideonella</taxon>
    </lineage>
</organism>
<name>A0ABT1BMT8_9BURK</name>
<evidence type="ECO:0000256" key="3">
    <source>
        <dbReference type="ARBA" id="ARBA00022842"/>
    </source>
</evidence>
<dbReference type="Pfam" id="PF12710">
    <property type="entry name" value="HAD"/>
    <property type="match status" value="1"/>
</dbReference>
<dbReference type="CDD" id="cd02612">
    <property type="entry name" value="HAD_PGPPase"/>
    <property type="match status" value="1"/>
</dbReference>
<dbReference type="Proteomes" id="UP001204851">
    <property type="component" value="Unassembled WGS sequence"/>
</dbReference>
<dbReference type="Gene3D" id="3.40.50.1000">
    <property type="entry name" value="HAD superfamily/HAD-like"/>
    <property type="match status" value="1"/>
</dbReference>
<accession>A0ABT1BMT8</accession>
<dbReference type="InterPro" id="IPR036412">
    <property type="entry name" value="HAD-like_sf"/>
</dbReference>
<keyword evidence="1" id="KW-0479">Metal-binding</keyword>
<sequence>MGDTLALFDLDHTLLTGDSDTLWCDFLVARGLLGPDFAERNAALAAGYRAGTVGVEAFCRFYAGTLAGRAPADWAPLLQDFLGEVLRPRIPASAQALVHQHRAQGHRLLLTSATNRVLAAPSAAELGFAELLATELALDGAGCFTGELLGTPNMREGKVARLQAWLAGQGLAPDEAEQALARAWFYSDSINDLPLLLAVGHPVAVDPDPRLAQEAGQRGWPVLTLARDAHAP</sequence>
<dbReference type="InterPro" id="IPR006385">
    <property type="entry name" value="HAD_hydro_SerB1"/>
</dbReference>
<keyword evidence="2 4" id="KW-0378">Hydrolase</keyword>
<evidence type="ECO:0000313" key="4">
    <source>
        <dbReference type="EMBL" id="MCO5977515.1"/>
    </source>
</evidence>
<dbReference type="SUPFAM" id="SSF56784">
    <property type="entry name" value="HAD-like"/>
    <property type="match status" value="1"/>
</dbReference>
<evidence type="ECO:0000256" key="1">
    <source>
        <dbReference type="ARBA" id="ARBA00022723"/>
    </source>
</evidence>
<dbReference type="Gene3D" id="1.20.1440.100">
    <property type="entry name" value="SG protein - dephosphorylation function"/>
    <property type="match status" value="1"/>
</dbReference>
<dbReference type="GO" id="GO:0016787">
    <property type="term" value="F:hydrolase activity"/>
    <property type="evidence" value="ECO:0007669"/>
    <property type="project" value="UniProtKB-KW"/>
</dbReference>
<dbReference type="RefSeq" id="WP_252770005.1">
    <property type="nucleotide sequence ID" value="NZ_JAMXMC010000006.1"/>
</dbReference>